<dbReference type="Gene3D" id="3.30.160.60">
    <property type="entry name" value="Classic Zinc Finger"/>
    <property type="match status" value="1"/>
</dbReference>
<dbReference type="PROSITE" id="PS00028">
    <property type="entry name" value="ZINC_FINGER_C2H2_1"/>
    <property type="match status" value="1"/>
</dbReference>
<protein>
    <recommendedName>
        <fullName evidence="3">C2H2-type domain-containing protein</fullName>
    </recommendedName>
</protein>
<feature type="compositionally biased region" description="Low complexity" evidence="2">
    <location>
        <begin position="316"/>
        <end position="332"/>
    </location>
</feature>
<feature type="compositionally biased region" description="Low complexity" evidence="2">
    <location>
        <begin position="357"/>
        <end position="367"/>
    </location>
</feature>
<feature type="domain" description="C2H2-type" evidence="3">
    <location>
        <begin position="31"/>
        <end position="58"/>
    </location>
</feature>
<dbReference type="InterPro" id="IPR013087">
    <property type="entry name" value="Znf_C2H2_type"/>
</dbReference>
<keyword evidence="1" id="KW-0479">Metal-binding</keyword>
<sequence length="406" mass="45155">MAVSSPVLPRTRGDLLTCISLQDQIKNEDKHFCPECNKGISRKFDLKRHRSTHLKDEQLRQAKHYCPITETGCDAASLQPSNVKAHIKAKHIHVYHLMCFDCRPTFQRFPDTVALSEHIKLEHSSKPRRKVVKQRQDIIGPLPPTPCKNSDNFPPPAGRFLHPLSPPPSQRSTVELPDIIAVSPSAFSDAELRPSRSPSPPRTEWYRATRSHLDLYKNLQNACRNRRGRQLPSPVPSSPATDEDSESSRSGFPPPSSPPTSRVVAPARVFNKLPSPHPSGTARRCHLPTRHSPNVHKNLRYISGMDRARHLHSLAPSVSTTGEGSGSSSSRFLPPPSPPPTNQYNIPGSTFNNTLPSLSSSRASSRRFTPPYTTRASKADTDSLWVSPRVRPAGSRLHKSDSEMKK</sequence>
<reference evidence="4" key="1">
    <citation type="submission" date="2023-06" db="EMBL/GenBank/DDBJ databases">
        <authorList>
            <consortium name="Lawrence Berkeley National Laboratory"/>
            <person name="Ahrendt S."/>
            <person name="Sahu N."/>
            <person name="Indic B."/>
            <person name="Wong-Bajracharya J."/>
            <person name="Merenyi Z."/>
            <person name="Ke H.-M."/>
            <person name="Monk M."/>
            <person name="Kocsube S."/>
            <person name="Drula E."/>
            <person name="Lipzen A."/>
            <person name="Balint B."/>
            <person name="Henrissat B."/>
            <person name="Andreopoulos B."/>
            <person name="Martin F.M."/>
            <person name="Harder C.B."/>
            <person name="Rigling D."/>
            <person name="Ford K.L."/>
            <person name="Foster G.D."/>
            <person name="Pangilinan J."/>
            <person name="Papanicolaou A."/>
            <person name="Barry K."/>
            <person name="LaButti K."/>
            <person name="Viragh M."/>
            <person name="Koriabine M."/>
            <person name="Yan M."/>
            <person name="Riley R."/>
            <person name="Champramary S."/>
            <person name="Plett K.L."/>
            <person name="Tsai I.J."/>
            <person name="Slot J."/>
            <person name="Sipos G."/>
            <person name="Plett J."/>
            <person name="Nagy L.G."/>
            <person name="Grigoriev I.V."/>
        </authorList>
    </citation>
    <scope>NUCLEOTIDE SEQUENCE</scope>
    <source>
        <strain evidence="4">ICMP 16352</strain>
    </source>
</reference>
<feature type="compositionally biased region" description="Basic residues" evidence="2">
    <location>
        <begin position="283"/>
        <end position="295"/>
    </location>
</feature>
<accession>A0AA39P2I1</accession>
<feature type="region of interest" description="Disordered" evidence="2">
    <location>
        <begin position="225"/>
        <end position="295"/>
    </location>
</feature>
<evidence type="ECO:0000313" key="4">
    <source>
        <dbReference type="EMBL" id="KAK0476365.1"/>
    </source>
</evidence>
<dbReference type="Proteomes" id="UP001175227">
    <property type="component" value="Unassembled WGS sequence"/>
</dbReference>
<evidence type="ECO:0000256" key="1">
    <source>
        <dbReference type="PROSITE-ProRule" id="PRU00042"/>
    </source>
</evidence>
<dbReference type="GO" id="GO:0008270">
    <property type="term" value="F:zinc ion binding"/>
    <property type="evidence" value="ECO:0007669"/>
    <property type="project" value="UniProtKB-KW"/>
</dbReference>
<feature type="region of interest" description="Disordered" evidence="2">
    <location>
        <begin position="316"/>
        <end position="406"/>
    </location>
</feature>
<keyword evidence="1" id="KW-0863">Zinc-finger</keyword>
<feature type="region of interest" description="Disordered" evidence="2">
    <location>
        <begin position="139"/>
        <end position="172"/>
    </location>
</feature>
<name>A0AA39P2I1_9AGAR</name>
<keyword evidence="5" id="KW-1185">Reference proteome</keyword>
<evidence type="ECO:0000256" key="2">
    <source>
        <dbReference type="SAM" id="MobiDB-lite"/>
    </source>
</evidence>
<keyword evidence="1" id="KW-0862">Zinc</keyword>
<evidence type="ECO:0000259" key="3">
    <source>
        <dbReference type="PROSITE" id="PS50157"/>
    </source>
</evidence>
<gene>
    <name evidence="4" type="ORF">IW261DRAFT_1642098</name>
</gene>
<evidence type="ECO:0000313" key="5">
    <source>
        <dbReference type="Proteomes" id="UP001175227"/>
    </source>
</evidence>
<proteinExistence type="predicted"/>
<organism evidence="4 5">
    <name type="scientific">Armillaria novae-zelandiae</name>
    <dbReference type="NCBI Taxonomy" id="153914"/>
    <lineage>
        <taxon>Eukaryota</taxon>
        <taxon>Fungi</taxon>
        <taxon>Dikarya</taxon>
        <taxon>Basidiomycota</taxon>
        <taxon>Agaricomycotina</taxon>
        <taxon>Agaricomycetes</taxon>
        <taxon>Agaricomycetidae</taxon>
        <taxon>Agaricales</taxon>
        <taxon>Marasmiineae</taxon>
        <taxon>Physalacriaceae</taxon>
        <taxon>Armillaria</taxon>
    </lineage>
</organism>
<dbReference type="PROSITE" id="PS50157">
    <property type="entry name" value="ZINC_FINGER_C2H2_2"/>
    <property type="match status" value="1"/>
</dbReference>
<feature type="compositionally biased region" description="Polar residues" evidence="2">
    <location>
        <begin position="342"/>
        <end position="356"/>
    </location>
</feature>
<dbReference type="EMBL" id="JAUEPR010000020">
    <property type="protein sequence ID" value="KAK0476365.1"/>
    <property type="molecule type" value="Genomic_DNA"/>
</dbReference>
<comment type="caution">
    <text evidence="4">The sequence shown here is derived from an EMBL/GenBank/DDBJ whole genome shotgun (WGS) entry which is preliminary data.</text>
</comment>
<dbReference type="AlphaFoldDB" id="A0AA39P2I1"/>
<dbReference type="SMART" id="SM00355">
    <property type="entry name" value="ZnF_C2H2"/>
    <property type="match status" value="3"/>
</dbReference>